<dbReference type="OrthoDB" id="3543532at2"/>
<keyword evidence="2" id="KW-1185">Reference proteome</keyword>
<evidence type="ECO:0000313" key="2">
    <source>
        <dbReference type="Proteomes" id="UP000321118"/>
    </source>
</evidence>
<dbReference type="EMBL" id="BJUB01000002">
    <property type="protein sequence ID" value="GEK20193.1"/>
    <property type="molecule type" value="Genomic_DNA"/>
</dbReference>
<dbReference type="Proteomes" id="UP000321118">
    <property type="component" value="Unassembled WGS sequence"/>
</dbReference>
<sequence length="481" mass="50461">MTVKVDKDVLAATVIALDDLSYALPALLSRADQLGAGPDVAGLRGAQEWATDTARDLQARIGVLEQMAQANPTFAGVRMSGQQALDIAGQSMRIEEAALALEVTGTPADAWTGDPANLSEWFEELQARALQKLTGMSDAEQAEKLVDAYNDVQNLVVASAGTTAAVSQIILKGGPAMVRWLAQRGIVDPGLNALVASGRPGVANWLSGALNAADSNYINAKTQFTRPGAFVPNLTQKLLLRTASTVEDFDSWVLRTSQAVKPYEVAGQVKPTLLAKMLTSRPGVAATSWVSSVLGTTSTGQLATRLAGWGNNVFGRPWTNTATGITYGRGAGNLLTMANQSGWRTMASSAGALRVLGVAGSGLATVDGVVGLVNNWDENADLWENGGTEGKAHVIGEYAETAFNASMTAALIAPNPVTIGLVAVTGLVWAGAEVVEHWDDITAAVDDAADWVGDRADDAADWAGDRLDDIKESDLNPMNWF</sequence>
<protein>
    <recommendedName>
        <fullName evidence="3">PE-PGRS family protein</fullName>
    </recommendedName>
</protein>
<comment type="caution">
    <text evidence="1">The sequence shown here is derived from an EMBL/GenBank/DDBJ whole genome shotgun (WGS) entry which is preliminary data.</text>
</comment>
<evidence type="ECO:0000313" key="1">
    <source>
        <dbReference type="EMBL" id="GEK20193.1"/>
    </source>
</evidence>
<dbReference type="AlphaFoldDB" id="A0A510UZU5"/>
<proteinExistence type="predicted"/>
<accession>A0A510UZU5</accession>
<evidence type="ECO:0008006" key="3">
    <source>
        <dbReference type="Google" id="ProtNLM"/>
    </source>
</evidence>
<name>A0A510UZU5_9CELL</name>
<reference evidence="1 2" key="1">
    <citation type="submission" date="2019-07" db="EMBL/GenBank/DDBJ databases">
        <title>Whole genome shotgun sequence of Cellulomonas xylanilytica NBRC 101102.</title>
        <authorList>
            <person name="Hosoyama A."/>
            <person name="Uohara A."/>
            <person name="Ohji S."/>
            <person name="Ichikawa N."/>
        </authorList>
    </citation>
    <scope>NUCLEOTIDE SEQUENCE [LARGE SCALE GENOMIC DNA]</scope>
    <source>
        <strain evidence="1 2">NBRC 101102</strain>
    </source>
</reference>
<dbReference type="RefSeq" id="WP_146925695.1">
    <property type="nucleotide sequence ID" value="NZ_BJUB01000002.1"/>
</dbReference>
<organism evidence="1 2">
    <name type="scientific">Cellulomonas xylanilytica</name>
    <dbReference type="NCBI Taxonomy" id="233583"/>
    <lineage>
        <taxon>Bacteria</taxon>
        <taxon>Bacillati</taxon>
        <taxon>Actinomycetota</taxon>
        <taxon>Actinomycetes</taxon>
        <taxon>Micrococcales</taxon>
        <taxon>Cellulomonadaceae</taxon>
        <taxon>Cellulomonas</taxon>
    </lineage>
</organism>
<gene>
    <name evidence="1" type="ORF">CXY01_07130</name>
</gene>